<dbReference type="SMART" id="SM00484">
    <property type="entry name" value="XPGI"/>
    <property type="match status" value="1"/>
</dbReference>
<dbReference type="CDD" id="cd09868">
    <property type="entry name" value="PIN_XPG_RAD2"/>
    <property type="match status" value="1"/>
</dbReference>
<dbReference type="SUPFAM" id="SSF88723">
    <property type="entry name" value="PIN domain-like"/>
    <property type="match status" value="1"/>
</dbReference>
<keyword evidence="7" id="KW-0378">Hydrolase</keyword>
<evidence type="ECO:0000259" key="13">
    <source>
        <dbReference type="SMART" id="SM00484"/>
    </source>
</evidence>
<dbReference type="InterPro" id="IPR019974">
    <property type="entry name" value="XPG_CS"/>
</dbReference>
<dbReference type="InterPro" id="IPR036279">
    <property type="entry name" value="5-3_exonuclease_C_sf"/>
</dbReference>
<dbReference type="GO" id="GO:0000400">
    <property type="term" value="F:four-way junction DNA binding"/>
    <property type="evidence" value="ECO:0007669"/>
    <property type="project" value="UniProtKB-ARBA"/>
</dbReference>
<dbReference type="STRING" id="400727.A0A2T7NCQ6"/>
<dbReference type="GO" id="GO:0008821">
    <property type="term" value="F:crossover junction DNA endonuclease activity"/>
    <property type="evidence" value="ECO:0007669"/>
    <property type="project" value="UniProtKB-ARBA"/>
</dbReference>
<dbReference type="GO" id="GO:0006289">
    <property type="term" value="P:nucleotide-excision repair"/>
    <property type="evidence" value="ECO:0007669"/>
    <property type="project" value="InterPro"/>
</dbReference>
<evidence type="ECO:0000256" key="9">
    <source>
        <dbReference type="ARBA" id="ARBA00023204"/>
    </source>
</evidence>
<comment type="cofactor">
    <cofactor evidence="1">
        <name>Mg(2+)</name>
        <dbReference type="ChEBI" id="CHEBI:18420"/>
    </cofactor>
</comment>
<feature type="region of interest" description="Disordered" evidence="12">
    <location>
        <begin position="86"/>
        <end position="116"/>
    </location>
</feature>
<comment type="caution">
    <text evidence="15">The sequence shown here is derived from an EMBL/GenBank/DDBJ whole genome shotgun (WGS) entry which is preliminary data.</text>
</comment>
<keyword evidence="10" id="KW-0539">Nucleus</keyword>
<evidence type="ECO:0000313" key="16">
    <source>
        <dbReference type="Proteomes" id="UP000245119"/>
    </source>
</evidence>
<name>A0A2T7NCQ6_POMCA</name>
<feature type="region of interest" description="Disordered" evidence="12">
    <location>
        <begin position="298"/>
        <end position="354"/>
    </location>
</feature>
<evidence type="ECO:0000313" key="15">
    <source>
        <dbReference type="EMBL" id="PVD18956.1"/>
    </source>
</evidence>
<evidence type="ECO:0008006" key="17">
    <source>
        <dbReference type="Google" id="ProtNLM"/>
    </source>
</evidence>
<evidence type="ECO:0000256" key="7">
    <source>
        <dbReference type="ARBA" id="ARBA00022801"/>
    </source>
</evidence>
<feature type="region of interest" description="Disordered" evidence="12">
    <location>
        <begin position="1077"/>
        <end position="1105"/>
    </location>
</feature>
<evidence type="ECO:0000259" key="14">
    <source>
        <dbReference type="SMART" id="SM00485"/>
    </source>
</evidence>
<evidence type="ECO:0000256" key="1">
    <source>
        <dbReference type="ARBA" id="ARBA00001946"/>
    </source>
</evidence>
<keyword evidence="8" id="KW-0460">Magnesium</keyword>
<evidence type="ECO:0000256" key="6">
    <source>
        <dbReference type="ARBA" id="ARBA00022763"/>
    </source>
</evidence>
<feature type="compositionally biased region" description="Basic and acidic residues" evidence="12">
    <location>
        <begin position="1140"/>
        <end position="1149"/>
    </location>
</feature>
<dbReference type="PROSITE" id="PS00841">
    <property type="entry name" value="XPG_1"/>
    <property type="match status" value="1"/>
</dbReference>
<dbReference type="GO" id="GO:0005634">
    <property type="term" value="C:nucleus"/>
    <property type="evidence" value="ECO:0007669"/>
    <property type="project" value="UniProtKB-SubCell"/>
</dbReference>
<dbReference type="PRINTS" id="PR00066">
    <property type="entry name" value="XRODRMPGMNTG"/>
</dbReference>
<evidence type="ECO:0000256" key="10">
    <source>
        <dbReference type="ARBA" id="ARBA00023242"/>
    </source>
</evidence>
<feature type="compositionally biased region" description="Basic residues" evidence="12">
    <location>
        <begin position="1124"/>
        <end position="1133"/>
    </location>
</feature>
<evidence type="ECO:0000256" key="4">
    <source>
        <dbReference type="ARBA" id="ARBA00022723"/>
    </source>
</evidence>
<dbReference type="SMART" id="SM00279">
    <property type="entry name" value="HhH2"/>
    <property type="match status" value="1"/>
</dbReference>
<keyword evidence="4" id="KW-0479">Metal-binding</keyword>
<evidence type="ECO:0000256" key="12">
    <source>
        <dbReference type="SAM" id="MobiDB-lite"/>
    </source>
</evidence>
<dbReference type="OrthoDB" id="2959108at2759"/>
<feature type="domain" description="XPG N-terminal" evidence="14">
    <location>
        <begin position="1"/>
        <end position="60"/>
    </location>
</feature>
<feature type="domain" description="XPG-I" evidence="13">
    <location>
        <begin position="836"/>
        <end position="905"/>
    </location>
</feature>
<gene>
    <name evidence="15" type="ORF">C0Q70_21515</name>
</gene>
<dbReference type="Proteomes" id="UP000245119">
    <property type="component" value="Linkage Group LG14"/>
</dbReference>
<dbReference type="PANTHER" id="PTHR16171:SF7">
    <property type="entry name" value="DNA REPAIR PROTEIN RAD2"/>
    <property type="match status" value="1"/>
</dbReference>
<evidence type="ECO:0000256" key="2">
    <source>
        <dbReference type="ARBA" id="ARBA00004123"/>
    </source>
</evidence>
<evidence type="ECO:0000256" key="3">
    <source>
        <dbReference type="ARBA" id="ARBA00022722"/>
    </source>
</evidence>
<keyword evidence="3" id="KW-0540">Nuclease</keyword>
<dbReference type="GO" id="GO:0003697">
    <property type="term" value="F:single-stranded DNA binding"/>
    <property type="evidence" value="ECO:0007669"/>
    <property type="project" value="InterPro"/>
</dbReference>
<dbReference type="PANTHER" id="PTHR16171">
    <property type="entry name" value="DNA REPAIR PROTEIN COMPLEMENTING XP-G CELLS-RELATED"/>
    <property type="match status" value="1"/>
</dbReference>
<sequence>MKGMRDTDGGPLPNAHLQSLFSRICKLLFYRIRPVFVFDGGVPVLKKKTLAARRERKITVEKEKGCTTEKLLQNLLALHAVKGALGKSHQSNHPKRPPEEDIFHLSPLPEEDRGSAGPIEDAAVWEAELERKRNELLDFSWDFNQNLADIDFESQEFEELPPEIRHELLTEMKEQRKEDALARFIDMPKDAEDFSSFQLKKLIKQSKLTGKIESIRKEMNARTSGDIAYALGDDYYGEVVEARRVVSEEAAHYILIKGLTKRQQIEEANRFSSENRDLVKNENQSNIAKQTFVSKKRKKFKAEEDASETSEENGAEDVQISWGKTLQFSEQECEQVPSGSDDDSSISRRHKKRGSLTIKGSVSCGEDKRKEVLKQKGNACDVKNVALDERESDTDLTDFTETSVPKEIQATDVSTSQHGPYFDNSDLARDVCHDSVETGTICYNEQMDVKELEVERQRLILEEEELVKKREAKIAALMKSLEKRNILSESKSESLNNDGSRKQKKNVLTEERSLFKEQEFKKTFFSVDNFSQEAEIGTTDSDMGSFSKVTGNISQHENISQKKAGGTGNISMYETSSDKKVVKTAGVWEDMPSGEGKAFKKNPKPLKQTDCSVNLSSRKYAVPSMTVDYLEDLGPGEPASAGESLKETLLCKSETPPAASTCSIKTAEESLPENHEIHGDGNSVYRKCKMVEASPSASQSLEEDSEDKGRDSSKQMPVCDQNGSETDCQFVKETRSANGQAVNDRVKTSTMITDSVEGNEFPIIEQKKASEMELQMEDREVTDPVFTGVETLSDLYAKHKVLSSERQSLASELGKQTRLTSSISDKINQEAQELLQLFGLPFVVSPMEAEAQCAQLELDGLTEGTLTDDSDVWLFGAKRVYKNFFNQSKYVEFYSADAIREKFCLDREKLINIALLCGSDYTEGITGVGPVRALEIMAEFPGEGLQGLHNFREWWEKSQKSRHRYGSSKVQSKLCNLKLHEGFPCQQVVNAYTQPTVDESKEPFSWGEPNLDLLRQFAKEKCGWDRQKSDDILLPMIKEYSKKRTQGKISSYFHPENYIKPAKVGSKRLQNALNRLHHNGESSSDSDTTSDDYNQHVRLPDASFPEVGEGIIDKANKILERSSAHRGKGKGKSSKTNVKTRTDTKKSDNNNRGQKGQVRRGAGRGQNVLAKRTVISKIEVSLSESSSSEEEFASKKPAKRKNTQPMDAEIHKARIIKNTNSSEQRKIQHTNTSAKAVANLRAIKGVGGTLENQDKKIKTLPQVETALGPNLDTGIITIEDLGSDFSEEDYH</sequence>
<dbReference type="GO" id="GO:0017108">
    <property type="term" value="F:5'-flap endonuclease activity"/>
    <property type="evidence" value="ECO:0007669"/>
    <property type="project" value="UniProtKB-ARBA"/>
</dbReference>
<keyword evidence="5" id="KW-0255">Endonuclease</keyword>
<dbReference type="Gene3D" id="3.40.50.1010">
    <property type="entry name" value="5'-nuclease"/>
    <property type="match status" value="2"/>
</dbReference>
<keyword evidence="9" id="KW-0234">DNA repair</keyword>
<dbReference type="CDD" id="cd09904">
    <property type="entry name" value="H3TH_XPG"/>
    <property type="match status" value="1"/>
</dbReference>
<feature type="compositionally biased region" description="Acidic residues" evidence="12">
    <location>
        <begin position="305"/>
        <end position="315"/>
    </location>
</feature>
<dbReference type="Gene3D" id="1.10.150.20">
    <property type="entry name" value="5' to 3' exonuclease, C-terminal subdomain"/>
    <property type="match status" value="1"/>
</dbReference>
<protein>
    <recommendedName>
        <fullName evidence="17">XPG-I domain-containing protein</fullName>
    </recommendedName>
</protein>
<organism evidence="15 16">
    <name type="scientific">Pomacea canaliculata</name>
    <name type="common">Golden apple snail</name>
    <dbReference type="NCBI Taxonomy" id="400727"/>
    <lineage>
        <taxon>Eukaryota</taxon>
        <taxon>Metazoa</taxon>
        <taxon>Spiralia</taxon>
        <taxon>Lophotrochozoa</taxon>
        <taxon>Mollusca</taxon>
        <taxon>Gastropoda</taxon>
        <taxon>Caenogastropoda</taxon>
        <taxon>Architaenioglossa</taxon>
        <taxon>Ampullarioidea</taxon>
        <taxon>Ampullariidae</taxon>
        <taxon>Pomacea</taxon>
    </lineage>
</organism>
<evidence type="ECO:0000256" key="8">
    <source>
        <dbReference type="ARBA" id="ARBA00022842"/>
    </source>
</evidence>
<dbReference type="InterPro" id="IPR029060">
    <property type="entry name" value="PIN-like_dom_sf"/>
</dbReference>
<dbReference type="SUPFAM" id="SSF47807">
    <property type="entry name" value="5' to 3' exonuclease, C-terminal subdomain"/>
    <property type="match status" value="1"/>
</dbReference>
<dbReference type="InterPro" id="IPR001044">
    <property type="entry name" value="XPG/Rad2_eukaryotes"/>
</dbReference>
<dbReference type="GO" id="GO:0046872">
    <property type="term" value="F:metal ion binding"/>
    <property type="evidence" value="ECO:0007669"/>
    <property type="project" value="UniProtKB-KW"/>
</dbReference>
<feature type="region of interest" description="Disordered" evidence="12">
    <location>
        <begin position="1119"/>
        <end position="1169"/>
    </location>
</feature>
<dbReference type="EMBL" id="PZQS01000014">
    <property type="protein sequence ID" value="PVD18956.1"/>
    <property type="molecule type" value="Genomic_DNA"/>
</dbReference>
<accession>A0A2T7NCQ6</accession>
<dbReference type="SMART" id="SM00485">
    <property type="entry name" value="XPGN"/>
    <property type="match status" value="1"/>
</dbReference>
<evidence type="ECO:0000256" key="11">
    <source>
        <dbReference type="ARBA" id="ARBA00038112"/>
    </source>
</evidence>
<comment type="subcellular location">
    <subcellularLocation>
        <location evidence="2">Nucleus</location>
    </subcellularLocation>
</comment>
<dbReference type="Pfam" id="PF00752">
    <property type="entry name" value="XPG_N"/>
    <property type="match status" value="1"/>
</dbReference>
<feature type="region of interest" description="Disordered" evidence="12">
    <location>
        <begin position="692"/>
        <end position="725"/>
    </location>
</feature>
<keyword evidence="6" id="KW-0227">DNA damage</keyword>
<dbReference type="InterPro" id="IPR006085">
    <property type="entry name" value="XPG_DNA_repair_N"/>
</dbReference>
<feature type="region of interest" description="Disordered" evidence="12">
    <location>
        <begin position="1181"/>
        <end position="1205"/>
    </location>
</feature>
<evidence type="ECO:0000256" key="5">
    <source>
        <dbReference type="ARBA" id="ARBA00022759"/>
    </source>
</evidence>
<reference evidence="15 16" key="1">
    <citation type="submission" date="2018-04" db="EMBL/GenBank/DDBJ databases">
        <title>The genome of golden apple snail Pomacea canaliculata provides insight into stress tolerance and invasive adaptation.</title>
        <authorList>
            <person name="Liu C."/>
            <person name="Liu B."/>
            <person name="Ren Y."/>
            <person name="Zhang Y."/>
            <person name="Wang H."/>
            <person name="Li S."/>
            <person name="Jiang F."/>
            <person name="Yin L."/>
            <person name="Zhang G."/>
            <person name="Qian W."/>
            <person name="Fan W."/>
        </authorList>
    </citation>
    <scope>NUCLEOTIDE SEQUENCE [LARGE SCALE GENOMIC DNA]</scope>
    <source>
        <strain evidence="15">SZHN2017</strain>
        <tissue evidence="15">Muscle</tissue>
    </source>
</reference>
<comment type="similarity">
    <text evidence="11">Belongs to the XPG/RAD2 endonuclease family. GEN subfamily.</text>
</comment>
<dbReference type="InterPro" id="IPR008918">
    <property type="entry name" value="HhH2"/>
</dbReference>
<dbReference type="InterPro" id="IPR006086">
    <property type="entry name" value="XPG-I_dom"/>
</dbReference>
<proteinExistence type="inferred from homology"/>
<dbReference type="Pfam" id="PF00867">
    <property type="entry name" value="XPG_I"/>
    <property type="match status" value="1"/>
</dbReference>
<dbReference type="FunFam" id="1.10.150.20:FF:000030">
    <property type="entry name" value="Flap endonuclease GEN-like 1"/>
    <property type="match status" value="1"/>
</dbReference>
<keyword evidence="16" id="KW-1185">Reference proteome</keyword>